<comment type="caution">
    <text evidence="1">The sequence shown here is derived from an EMBL/GenBank/DDBJ whole genome shotgun (WGS) entry which is preliminary data.</text>
</comment>
<accession>A0AAN5CYR1</accession>
<evidence type="ECO:0000313" key="2">
    <source>
        <dbReference type="Proteomes" id="UP001328107"/>
    </source>
</evidence>
<keyword evidence="2" id="KW-1185">Reference proteome</keyword>
<gene>
    <name evidence="1" type="ORF">PMAYCL1PPCAC_23177</name>
</gene>
<protein>
    <submittedName>
        <fullName evidence="1">Uncharacterized protein</fullName>
    </submittedName>
</protein>
<organism evidence="1 2">
    <name type="scientific">Pristionchus mayeri</name>
    <dbReference type="NCBI Taxonomy" id="1317129"/>
    <lineage>
        <taxon>Eukaryota</taxon>
        <taxon>Metazoa</taxon>
        <taxon>Ecdysozoa</taxon>
        <taxon>Nematoda</taxon>
        <taxon>Chromadorea</taxon>
        <taxon>Rhabditida</taxon>
        <taxon>Rhabditina</taxon>
        <taxon>Diplogasteromorpha</taxon>
        <taxon>Diplogasteroidea</taxon>
        <taxon>Neodiplogasteridae</taxon>
        <taxon>Pristionchus</taxon>
    </lineage>
</organism>
<dbReference type="EMBL" id="BTRK01000005">
    <property type="protein sequence ID" value="GMR52982.1"/>
    <property type="molecule type" value="Genomic_DNA"/>
</dbReference>
<dbReference type="Proteomes" id="UP001328107">
    <property type="component" value="Unassembled WGS sequence"/>
</dbReference>
<reference evidence="2" key="1">
    <citation type="submission" date="2022-10" db="EMBL/GenBank/DDBJ databases">
        <title>Genome assembly of Pristionchus species.</title>
        <authorList>
            <person name="Yoshida K."/>
            <person name="Sommer R.J."/>
        </authorList>
    </citation>
    <scope>NUCLEOTIDE SEQUENCE [LARGE SCALE GENOMIC DNA]</scope>
    <source>
        <strain evidence="2">RS5460</strain>
    </source>
</reference>
<evidence type="ECO:0000313" key="1">
    <source>
        <dbReference type="EMBL" id="GMR52982.1"/>
    </source>
</evidence>
<proteinExistence type="predicted"/>
<dbReference type="AlphaFoldDB" id="A0AAN5CYR1"/>
<sequence>MKRRCTDGIFVYKDEVIIEYRLEGADPKSRPLKLRAPTHGFVLFKPATEVHDKLIDRTHLCTLYPSRDELPLLV</sequence>
<name>A0AAN5CYR1_9BILA</name>